<keyword evidence="3 6" id="KW-0812">Transmembrane</keyword>
<feature type="transmembrane region" description="Helical" evidence="7">
    <location>
        <begin position="533"/>
        <end position="554"/>
    </location>
</feature>
<dbReference type="EMBL" id="BQKE01000001">
    <property type="protein sequence ID" value="GJM60291.1"/>
    <property type="molecule type" value="Genomic_DNA"/>
</dbReference>
<evidence type="ECO:0000256" key="2">
    <source>
        <dbReference type="ARBA" id="ARBA00009025"/>
    </source>
</evidence>
<feature type="transmembrane region" description="Helical" evidence="7">
    <location>
        <begin position="181"/>
        <end position="203"/>
    </location>
</feature>
<dbReference type="Proteomes" id="UP001310022">
    <property type="component" value="Unassembled WGS sequence"/>
</dbReference>
<dbReference type="Pfam" id="PF00361">
    <property type="entry name" value="Proton_antipo_M"/>
    <property type="match status" value="2"/>
</dbReference>
<feature type="domain" description="NADH:quinone oxidoreductase/Mrp antiporter transmembrane" evidence="8">
    <location>
        <begin position="271"/>
        <end position="483"/>
    </location>
</feature>
<evidence type="ECO:0000256" key="5">
    <source>
        <dbReference type="ARBA" id="ARBA00023136"/>
    </source>
</evidence>
<dbReference type="GO" id="GO:0008137">
    <property type="term" value="F:NADH dehydrogenase (ubiquinone) activity"/>
    <property type="evidence" value="ECO:0007669"/>
    <property type="project" value="InterPro"/>
</dbReference>
<dbReference type="InterPro" id="IPR010227">
    <property type="entry name" value="NADH_Q_OxRdtase_chainM/4"/>
</dbReference>
<evidence type="ECO:0000313" key="9">
    <source>
        <dbReference type="EMBL" id="GJM60291.1"/>
    </source>
</evidence>
<feature type="transmembrane region" description="Helical" evidence="7">
    <location>
        <begin position="35"/>
        <end position="54"/>
    </location>
</feature>
<dbReference type="GO" id="GO:0003954">
    <property type="term" value="F:NADH dehydrogenase activity"/>
    <property type="evidence" value="ECO:0007669"/>
    <property type="project" value="TreeGrafter"/>
</dbReference>
<keyword evidence="10" id="KW-1185">Reference proteome</keyword>
<reference evidence="9 10" key="1">
    <citation type="submission" date="2021-12" db="EMBL/GenBank/DDBJ databases">
        <title>Genome sequencing of bacteria with rrn-lacking chromosome and rrn-plasmid.</title>
        <authorList>
            <person name="Anda M."/>
            <person name="Iwasaki W."/>
        </authorList>
    </citation>
    <scope>NUCLEOTIDE SEQUENCE [LARGE SCALE GENOMIC DNA]</scope>
    <source>
        <strain evidence="9 10">NBRC 15940</strain>
    </source>
</reference>
<comment type="subcellular location">
    <subcellularLocation>
        <location evidence="1">Endomembrane system</location>
        <topology evidence="1">Multi-pass membrane protein</topology>
    </subcellularLocation>
    <subcellularLocation>
        <location evidence="6">Membrane</location>
        <topology evidence="6">Multi-pass membrane protein</topology>
    </subcellularLocation>
</comment>
<feature type="transmembrane region" description="Helical" evidence="7">
    <location>
        <begin position="6"/>
        <end position="23"/>
    </location>
</feature>
<feature type="transmembrane region" description="Helical" evidence="7">
    <location>
        <begin position="443"/>
        <end position="474"/>
    </location>
</feature>
<sequence length="571" mass="62984">MIEQLISIMIFLPLLLAGILLFLPSSLNHWYRPIAIGGVGAQFVLALILLGNYLSGEGAPVGVNAIEGYQFVQQLDWIHMQLGSLGQLSIQYFVGIDGLNISLVLLSALVMLLAVYGSWGITTQTKGYYALMLLLSGTIMGCFVSLDFFLFYVFFEFMLLPMYFLIGIWGGPRREYAAIKFFLYTLLGSVLILLVMIGLYSSVIDPQMTAVAMGWAQDFRAVDPSIILKVQDALANQLIPADKIVRTFNMVHMMDAQNFIPDSIFSSLYEGQLLGMNFRFWAFLLLFIGFGIKLPMVPFHTWLPDAHVEAPTPVSVVLAGILLKIGGYGLLRTAYAIFPDAGHHWAWVVGFIGMLSIIYGAMNALAQKDLKQLIAYSSISHMGFVLLGLASGTAEGVSGAIYQMFSHGLISALLFLIAGFIYDRTHDRRIENYSGLAKKLPKFTTIVIIAFFASLGLPAFSGFIAEVFVFLGAFSSSGINGLLPRWMAIVSLLGLLLGAAYYLWTLQRMFFGKYFVRQPEWESAMVDMTSKEYVVMIPLVIGTILYGLFPALLLDLINGSVGAWIKLVMGA</sequence>
<feature type="transmembrane region" description="Helical" evidence="7">
    <location>
        <begin position="400"/>
        <end position="422"/>
    </location>
</feature>
<dbReference type="GO" id="GO:0012505">
    <property type="term" value="C:endomembrane system"/>
    <property type="evidence" value="ECO:0007669"/>
    <property type="project" value="UniProtKB-SubCell"/>
</dbReference>
<dbReference type="GO" id="GO:0048039">
    <property type="term" value="F:ubiquinone binding"/>
    <property type="evidence" value="ECO:0007669"/>
    <property type="project" value="TreeGrafter"/>
</dbReference>
<dbReference type="PANTHER" id="PTHR43507">
    <property type="entry name" value="NADH-UBIQUINONE OXIDOREDUCTASE CHAIN 4"/>
    <property type="match status" value="1"/>
</dbReference>
<dbReference type="NCBIfam" id="TIGR01972">
    <property type="entry name" value="NDH_I_M"/>
    <property type="match status" value="1"/>
</dbReference>
<dbReference type="AlphaFoldDB" id="A0AAN4VUN4"/>
<accession>A0AAN4VUN4</accession>
<protein>
    <submittedName>
        <fullName evidence="9">Oxidoreductase</fullName>
    </submittedName>
</protein>
<feature type="transmembrane region" description="Helical" evidence="7">
    <location>
        <begin position="280"/>
        <end position="303"/>
    </location>
</feature>
<evidence type="ECO:0000256" key="4">
    <source>
        <dbReference type="ARBA" id="ARBA00022989"/>
    </source>
</evidence>
<dbReference type="RefSeq" id="WP_053404159.1">
    <property type="nucleotide sequence ID" value="NZ_BQKE01000001.1"/>
</dbReference>
<proteinExistence type="inferred from homology"/>
<feature type="transmembrane region" description="Helical" evidence="7">
    <location>
        <begin position="315"/>
        <end position="338"/>
    </location>
</feature>
<evidence type="ECO:0000256" key="1">
    <source>
        <dbReference type="ARBA" id="ARBA00004127"/>
    </source>
</evidence>
<feature type="domain" description="NADH:quinone oxidoreductase/Mrp antiporter transmembrane" evidence="8">
    <location>
        <begin position="145"/>
        <end position="202"/>
    </location>
</feature>
<evidence type="ECO:0000313" key="10">
    <source>
        <dbReference type="Proteomes" id="UP001310022"/>
    </source>
</evidence>
<dbReference type="InterPro" id="IPR003918">
    <property type="entry name" value="NADH_UbQ_OxRdtase"/>
</dbReference>
<feature type="transmembrane region" description="Helical" evidence="7">
    <location>
        <begin position="344"/>
        <end position="366"/>
    </location>
</feature>
<dbReference type="InterPro" id="IPR001750">
    <property type="entry name" value="ND/Mrp_TM"/>
</dbReference>
<evidence type="ECO:0000256" key="6">
    <source>
        <dbReference type="RuleBase" id="RU000320"/>
    </source>
</evidence>
<feature type="transmembrane region" description="Helical" evidence="7">
    <location>
        <begin position="152"/>
        <end position="169"/>
    </location>
</feature>
<feature type="transmembrane region" description="Helical" evidence="7">
    <location>
        <begin position="486"/>
        <end position="504"/>
    </location>
</feature>
<dbReference type="PANTHER" id="PTHR43507:SF1">
    <property type="entry name" value="NADH-UBIQUINONE OXIDOREDUCTASE CHAIN 4"/>
    <property type="match status" value="1"/>
</dbReference>
<dbReference type="GO" id="GO:0015990">
    <property type="term" value="P:electron transport coupled proton transport"/>
    <property type="evidence" value="ECO:0007669"/>
    <property type="project" value="TreeGrafter"/>
</dbReference>
<comment type="caution">
    <text evidence="9">The sequence shown here is derived from an EMBL/GenBank/DDBJ whole genome shotgun (WGS) entry which is preliminary data.</text>
</comment>
<feature type="transmembrane region" description="Helical" evidence="7">
    <location>
        <begin position="128"/>
        <end position="146"/>
    </location>
</feature>
<dbReference type="GO" id="GO:0016020">
    <property type="term" value="C:membrane"/>
    <property type="evidence" value="ECO:0007669"/>
    <property type="project" value="UniProtKB-SubCell"/>
</dbReference>
<name>A0AAN4VUN4_9BACT</name>
<gene>
    <name evidence="9" type="primary">ndhD</name>
    <name evidence="9" type="ORF">PEDI_08430</name>
</gene>
<keyword evidence="5 7" id="KW-0472">Membrane</keyword>
<evidence type="ECO:0000256" key="7">
    <source>
        <dbReference type="SAM" id="Phobius"/>
    </source>
</evidence>
<keyword evidence="4 7" id="KW-1133">Transmembrane helix</keyword>
<feature type="transmembrane region" description="Helical" evidence="7">
    <location>
        <begin position="90"/>
        <end position="116"/>
    </location>
</feature>
<organism evidence="9 10">
    <name type="scientific">Persicobacter diffluens</name>
    <dbReference type="NCBI Taxonomy" id="981"/>
    <lineage>
        <taxon>Bacteria</taxon>
        <taxon>Pseudomonadati</taxon>
        <taxon>Bacteroidota</taxon>
        <taxon>Cytophagia</taxon>
        <taxon>Cytophagales</taxon>
        <taxon>Persicobacteraceae</taxon>
        <taxon>Persicobacter</taxon>
    </lineage>
</organism>
<evidence type="ECO:0000256" key="3">
    <source>
        <dbReference type="ARBA" id="ARBA00022692"/>
    </source>
</evidence>
<comment type="similarity">
    <text evidence="2">Belongs to the complex I subunit 4 family.</text>
</comment>
<dbReference type="GO" id="GO:0042773">
    <property type="term" value="P:ATP synthesis coupled electron transport"/>
    <property type="evidence" value="ECO:0007669"/>
    <property type="project" value="InterPro"/>
</dbReference>
<dbReference type="PRINTS" id="PR01437">
    <property type="entry name" value="NUOXDRDTASE4"/>
</dbReference>
<feature type="transmembrane region" description="Helical" evidence="7">
    <location>
        <begin position="373"/>
        <end position="394"/>
    </location>
</feature>
<evidence type="ECO:0000259" key="8">
    <source>
        <dbReference type="Pfam" id="PF00361"/>
    </source>
</evidence>